<protein>
    <submittedName>
        <fullName evidence="1">Uncharacterized protein</fullName>
    </submittedName>
</protein>
<dbReference type="RefSeq" id="WP_150358275.1">
    <property type="nucleotide sequence ID" value="NZ_JAJJPB010000010.1"/>
</dbReference>
<dbReference type="Pfam" id="PF12910">
    <property type="entry name" value="PHD_like"/>
    <property type="match status" value="1"/>
</dbReference>
<keyword evidence="2" id="KW-1185">Reference proteome</keyword>
<dbReference type="Gene3D" id="3.30.160.620">
    <property type="match status" value="1"/>
</dbReference>
<accession>A0ABS8N5L5</accession>
<name>A0ABS8N5L5_9CLOT</name>
<dbReference type="InterPro" id="IPR035424">
    <property type="entry name" value="Antitoxin_RelB"/>
</dbReference>
<evidence type="ECO:0000313" key="1">
    <source>
        <dbReference type="EMBL" id="MCC9295103.1"/>
    </source>
</evidence>
<evidence type="ECO:0000313" key="2">
    <source>
        <dbReference type="Proteomes" id="UP001165422"/>
    </source>
</evidence>
<dbReference type="EMBL" id="JAJJPB010000010">
    <property type="protein sequence ID" value="MCC9295103.1"/>
    <property type="molecule type" value="Genomic_DNA"/>
</dbReference>
<gene>
    <name evidence="1" type="ORF">LN736_09570</name>
</gene>
<dbReference type="Proteomes" id="UP001165422">
    <property type="component" value="Unassembled WGS sequence"/>
</dbReference>
<organism evidence="1 2">
    <name type="scientific">Clostridium aromativorans</name>
    <dbReference type="NCBI Taxonomy" id="2836848"/>
    <lineage>
        <taxon>Bacteria</taxon>
        <taxon>Bacillati</taxon>
        <taxon>Bacillota</taxon>
        <taxon>Clostridia</taxon>
        <taxon>Eubacteriales</taxon>
        <taxon>Clostridiaceae</taxon>
        <taxon>Clostridium</taxon>
    </lineage>
</organism>
<comment type="caution">
    <text evidence="1">The sequence shown here is derived from an EMBL/GenBank/DDBJ whole genome shotgun (WGS) entry which is preliminary data.</text>
</comment>
<dbReference type="SUPFAM" id="SSF143100">
    <property type="entry name" value="TTHA1013/TTHA0281-like"/>
    <property type="match status" value="1"/>
</dbReference>
<dbReference type="InterPro" id="IPR035069">
    <property type="entry name" value="TTHA1013/TTHA0281-like"/>
</dbReference>
<proteinExistence type="predicted"/>
<sequence length="149" mass="17255">MEIFNKRKLNIRDTKRYYSDLNNTALKGLEIVTFKGINKNANEDEEVSHIKTLYVDFLMGFLKFNPVVESGEELGGYTIALNEIDMYGEGNTLDAAKENLIDSILEYIDIYIEKIDLFNKVESIEKQVYMLKLIRCDGDREKLKKEIGL</sequence>
<reference evidence="1" key="1">
    <citation type="submission" date="2021-11" db="EMBL/GenBank/DDBJ databases">
        <authorList>
            <person name="Qingchun L."/>
            <person name="Dong Z."/>
            <person name="Zongwei Q."/>
            <person name="Jia Z."/>
            <person name="Duotao L."/>
        </authorList>
    </citation>
    <scope>NUCLEOTIDE SEQUENCE</scope>
    <source>
        <strain evidence="1">WLY-B-L2</strain>
    </source>
</reference>